<comment type="caution">
    <text evidence="2">The sequence shown here is derived from an EMBL/GenBank/DDBJ whole genome shotgun (WGS) entry which is preliminary data.</text>
</comment>
<dbReference type="EMBL" id="JBHTJP010000032">
    <property type="protein sequence ID" value="MFD0975678.1"/>
    <property type="molecule type" value="Genomic_DNA"/>
</dbReference>
<name>A0ABW3IDI5_9FLAO</name>
<evidence type="ECO:0000256" key="1">
    <source>
        <dbReference type="SAM" id="MobiDB-lite"/>
    </source>
</evidence>
<sequence length="120" mass="13414">MAQRTIYVSRLNSNSTQIKLRDSEGHNPGNDQLTTLVDTNDTVVWELDTNSGLTALTLVKKKSNSPHDLLSIHPHQNTDGTWSATVKSTSPGIGKRETYKIKYTIGNEEYKDDPVLQMKN</sequence>
<protein>
    <submittedName>
        <fullName evidence="2">Uncharacterized protein</fullName>
    </submittedName>
</protein>
<keyword evidence="3" id="KW-1185">Reference proteome</keyword>
<feature type="compositionally biased region" description="Polar residues" evidence="1">
    <location>
        <begin position="74"/>
        <end position="89"/>
    </location>
</feature>
<dbReference type="Proteomes" id="UP001597100">
    <property type="component" value="Unassembled WGS sequence"/>
</dbReference>
<organism evidence="2 3">
    <name type="scientific">Salinimicrobium gaetbulicola</name>
    <dbReference type="NCBI Taxonomy" id="999702"/>
    <lineage>
        <taxon>Bacteria</taxon>
        <taxon>Pseudomonadati</taxon>
        <taxon>Bacteroidota</taxon>
        <taxon>Flavobacteriia</taxon>
        <taxon>Flavobacteriales</taxon>
        <taxon>Flavobacteriaceae</taxon>
        <taxon>Salinimicrobium</taxon>
    </lineage>
</organism>
<proteinExistence type="predicted"/>
<dbReference type="RefSeq" id="WP_380736720.1">
    <property type="nucleotide sequence ID" value="NZ_JBHTJP010000032.1"/>
</dbReference>
<reference evidence="3" key="1">
    <citation type="journal article" date="2019" name="Int. J. Syst. Evol. Microbiol.">
        <title>The Global Catalogue of Microorganisms (GCM) 10K type strain sequencing project: providing services to taxonomists for standard genome sequencing and annotation.</title>
        <authorList>
            <consortium name="The Broad Institute Genomics Platform"/>
            <consortium name="The Broad Institute Genome Sequencing Center for Infectious Disease"/>
            <person name="Wu L."/>
            <person name="Ma J."/>
        </authorList>
    </citation>
    <scope>NUCLEOTIDE SEQUENCE [LARGE SCALE GENOMIC DNA]</scope>
    <source>
        <strain evidence="3">CCUG 60898</strain>
    </source>
</reference>
<feature type="region of interest" description="Disordered" evidence="1">
    <location>
        <begin position="68"/>
        <end position="89"/>
    </location>
</feature>
<evidence type="ECO:0000313" key="2">
    <source>
        <dbReference type="EMBL" id="MFD0975678.1"/>
    </source>
</evidence>
<gene>
    <name evidence="2" type="ORF">ACFQ1G_02635</name>
</gene>
<evidence type="ECO:0000313" key="3">
    <source>
        <dbReference type="Proteomes" id="UP001597100"/>
    </source>
</evidence>
<accession>A0ABW3IDI5</accession>